<name>A0A9P7Z195_9HELO</name>
<evidence type="ECO:0000313" key="2">
    <source>
        <dbReference type="EMBL" id="KAG9243441.1"/>
    </source>
</evidence>
<feature type="region of interest" description="Disordered" evidence="1">
    <location>
        <begin position="192"/>
        <end position="213"/>
    </location>
</feature>
<dbReference type="OrthoDB" id="5407653at2759"/>
<dbReference type="EMBL" id="MU253977">
    <property type="protein sequence ID" value="KAG9243441.1"/>
    <property type="molecule type" value="Genomic_DNA"/>
</dbReference>
<sequence length="537" mass="59825">MSLFLRNINVLIQTFLGSPLPTQKQAAKISPPTPVKFPACTPEAKKSAASRKDDAEVLVPLLQSIQRQTDVQMSHFEALGVHVTSNASHRDILPDPTFLPPFKDWRAISEEDLSLATTASKTALSNGMLSPGVQTYQERRKELSIDNTAAFRTVRRIPPPFAEPAVRLGNAYEFFKNLEILSGYWDDTTLPSGNGLEEKENTGPKEKISPKDVPPQFQLHKRIGNGSELPPEYRQHLLMAFVKLVAYDFGCSVNYARCEPRLMLTPSTPSKPASYFNSSATFVYRMPTDRSAARSGILEGPVATISCRATTIFSTPAEECIDFAREIVAILLTAQQRRREIQAETQFGVGKWWTQNPRWGGGTGGPIGREGDKDIAKVPSPTAVVPERLSTPTETDPVSLDAAKIGDINRAARGPQVKKIRKNGKTNHERICEIYRKMLPPTSSWDRKMKYMSIGRAKGAAHDDIFLVSALNHHVSVMRARVPLALLEVLDGGKTEWDGVKVWRSQWYDLFKAEERIEAMELVWGMMAYMTRAEEGT</sequence>
<accession>A0A9P7Z195</accession>
<feature type="compositionally biased region" description="Basic and acidic residues" evidence="1">
    <location>
        <begin position="196"/>
        <end position="210"/>
    </location>
</feature>
<keyword evidence="3" id="KW-1185">Reference proteome</keyword>
<gene>
    <name evidence="2" type="ORF">BJ878DRAFT_118175</name>
</gene>
<proteinExistence type="predicted"/>
<organism evidence="2 3">
    <name type="scientific">Calycina marina</name>
    <dbReference type="NCBI Taxonomy" id="1763456"/>
    <lineage>
        <taxon>Eukaryota</taxon>
        <taxon>Fungi</taxon>
        <taxon>Dikarya</taxon>
        <taxon>Ascomycota</taxon>
        <taxon>Pezizomycotina</taxon>
        <taxon>Leotiomycetes</taxon>
        <taxon>Helotiales</taxon>
        <taxon>Pezizellaceae</taxon>
        <taxon>Calycina</taxon>
    </lineage>
</organism>
<protein>
    <submittedName>
        <fullName evidence="2">Uncharacterized protein</fullName>
    </submittedName>
</protein>
<dbReference type="Proteomes" id="UP000887226">
    <property type="component" value="Unassembled WGS sequence"/>
</dbReference>
<reference evidence="2" key="1">
    <citation type="journal article" date="2021" name="IMA Fungus">
        <title>Genomic characterization of three marine fungi, including Emericellopsis atlantica sp. nov. with signatures of a generalist lifestyle and marine biomass degradation.</title>
        <authorList>
            <person name="Hagestad O.C."/>
            <person name="Hou L."/>
            <person name="Andersen J.H."/>
            <person name="Hansen E.H."/>
            <person name="Altermark B."/>
            <person name="Li C."/>
            <person name="Kuhnert E."/>
            <person name="Cox R.J."/>
            <person name="Crous P.W."/>
            <person name="Spatafora J.W."/>
            <person name="Lail K."/>
            <person name="Amirebrahimi M."/>
            <person name="Lipzen A."/>
            <person name="Pangilinan J."/>
            <person name="Andreopoulos W."/>
            <person name="Hayes R.D."/>
            <person name="Ng V."/>
            <person name="Grigoriev I.V."/>
            <person name="Jackson S.A."/>
            <person name="Sutton T.D.S."/>
            <person name="Dobson A.D.W."/>
            <person name="Rama T."/>
        </authorList>
    </citation>
    <scope>NUCLEOTIDE SEQUENCE</scope>
    <source>
        <strain evidence="2">TRa3180A</strain>
    </source>
</reference>
<evidence type="ECO:0000256" key="1">
    <source>
        <dbReference type="SAM" id="MobiDB-lite"/>
    </source>
</evidence>
<evidence type="ECO:0000313" key="3">
    <source>
        <dbReference type="Proteomes" id="UP000887226"/>
    </source>
</evidence>
<comment type="caution">
    <text evidence="2">The sequence shown here is derived from an EMBL/GenBank/DDBJ whole genome shotgun (WGS) entry which is preliminary data.</text>
</comment>
<dbReference type="AlphaFoldDB" id="A0A9P7Z195"/>